<dbReference type="SUPFAM" id="SSF54909">
    <property type="entry name" value="Dimeric alpha+beta barrel"/>
    <property type="match status" value="1"/>
</dbReference>
<organism evidence="2 3">
    <name type="scientific">Edaphosphingomonas haloaromaticamans</name>
    <dbReference type="NCBI Taxonomy" id="653954"/>
    <lineage>
        <taxon>Bacteria</taxon>
        <taxon>Pseudomonadati</taxon>
        <taxon>Pseudomonadota</taxon>
        <taxon>Alphaproteobacteria</taxon>
        <taxon>Sphingomonadales</taxon>
        <taxon>Rhizorhabdaceae</taxon>
        <taxon>Edaphosphingomonas</taxon>
    </lineage>
</organism>
<dbReference type="PROSITE" id="PS51725">
    <property type="entry name" value="ABM"/>
    <property type="match status" value="1"/>
</dbReference>
<comment type="caution">
    <text evidence="2">The sequence shown here is derived from an EMBL/GenBank/DDBJ whole genome shotgun (WGS) entry which is preliminary data.</text>
</comment>
<dbReference type="Gene3D" id="3.30.70.100">
    <property type="match status" value="1"/>
</dbReference>
<dbReference type="InterPro" id="IPR007138">
    <property type="entry name" value="ABM_dom"/>
</dbReference>
<reference evidence="2 3" key="1">
    <citation type="submission" date="2016-09" db="EMBL/GenBank/DDBJ databases">
        <title>Metabolic pathway, cell adaptation mechanisms and a novel monoxygenase revealed through proteogenomic-transcription analysis of a Sphingomonas haloaromaticamans strain degrading the fungicide ortho-phenylphenol.</title>
        <authorList>
            <person name="Perruchon C."/>
            <person name="Papadopoulou E.S."/>
            <person name="Rousidou C."/>
            <person name="Vasileiadis S."/>
            <person name="Tanou G."/>
            <person name="Amoutzias G."/>
            <person name="Molassiotis A."/>
            <person name="Karpouzas D.G."/>
        </authorList>
    </citation>
    <scope>NUCLEOTIDE SEQUENCE [LARGE SCALE GENOMIC DNA]</scope>
    <source>
        <strain evidence="2 3">P3</strain>
    </source>
</reference>
<evidence type="ECO:0000259" key="1">
    <source>
        <dbReference type="PROSITE" id="PS51725"/>
    </source>
</evidence>
<dbReference type="GO" id="GO:0004497">
    <property type="term" value="F:monooxygenase activity"/>
    <property type="evidence" value="ECO:0007669"/>
    <property type="project" value="UniProtKB-KW"/>
</dbReference>
<keyword evidence="3" id="KW-1185">Reference proteome</keyword>
<dbReference type="InterPro" id="IPR011008">
    <property type="entry name" value="Dimeric_a/b-barrel"/>
</dbReference>
<feature type="domain" description="ABM" evidence="1">
    <location>
        <begin position="2"/>
        <end position="91"/>
    </location>
</feature>
<name>A0A1S1HA21_9SPHN</name>
<protein>
    <submittedName>
        <fullName evidence="2">Antibiotic biosynthesis monooxygenase</fullName>
    </submittedName>
</protein>
<dbReference type="AlphaFoldDB" id="A0A1S1HA21"/>
<accession>A0A1S1HA21</accession>
<dbReference type="Pfam" id="PF03992">
    <property type="entry name" value="ABM"/>
    <property type="match status" value="1"/>
</dbReference>
<proteinExistence type="predicted"/>
<evidence type="ECO:0000313" key="2">
    <source>
        <dbReference type="EMBL" id="OHT18964.1"/>
    </source>
</evidence>
<gene>
    <name evidence="2" type="ORF">BHE75_00944</name>
</gene>
<dbReference type="Proteomes" id="UP000179467">
    <property type="component" value="Unassembled WGS sequence"/>
</dbReference>
<keyword evidence="2" id="KW-0560">Oxidoreductase</keyword>
<dbReference type="OrthoDB" id="9798157at2"/>
<dbReference type="EMBL" id="MIPT01000001">
    <property type="protein sequence ID" value="OHT18964.1"/>
    <property type="molecule type" value="Genomic_DNA"/>
</dbReference>
<dbReference type="RefSeq" id="WP_015459512.1">
    <property type="nucleotide sequence ID" value="NZ_MIPT01000001.1"/>
</dbReference>
<keyword evidence="2" id="KW-0503">Monooxygenase</keyword>
<evidence type="ECO:0000313" key="3">
    <source>
        <dbReference type="Proteomes" id="UP000179467"/>
    </source>
</evidence>
<sequence length="98" mass="11183">MILELAEIDILPGKEAAFESVLEEASGHFLRTPGCLGMKVTRSMEHPHRFRLLVQWESVDAHMVGFRNSDAFLEWRRLAGPCFAKPPRVEHLSLLIDK</sequence>